<accession>A0A5B1BRF1</accession>
<name>A0A5B1BRF1_MYCSI</name>
<evidence type="ECO:0000313" key="1">
    <source>
        <dbReference type="EMBL" id="KAA1250345.1"/>
    </source>
</evidence>
<proteinExistence type="predicted"/>
<organism evidence="1 2">
    <name type="scientific">Mycobacterium simiae</name>
    <name type="common">Mycobacterium habana</name>
    <dbReference type="NCBI Taxonomy" id="1784"/>
    <lineage>
        <taxon>Bacteria</taxon>
        <taxon>Bacillati</taxon>
        <taxon>Actinomycetota</taxon>
        <taxon>Actinomycetes</taxon>
        <taxon>Mycobacteriales</taxon>
        <taxon>Mycobacteriaceae</taxon>
        <taxon>Mycobacterium</taxon>
        <taxon>Mycobacterium simiae complex</taxon>
    </lineage>
</organism>
<evidence type="ECO:0008006" key="3">
    <source>
        <dbReference type="Google" id="ProtNLM"/>
    </source>
</evidence>
<keyword evidence="2" id="KW-1185">Reference proteome</keyword>
<dbReference type="OrthoDB" id="3173471at2"/>
<sequence length="284" mass="31860">MSEVVVGSDAALTEYQLRRWYRKVFPDVYLPKGREPTLTDRTLGAWLWSRRRAVVAGVAASALHGAQWVDADEPIELITKSARAHRGLVVRDETATADEVTYVTRQSVTFPVTSVSRTAFDLGRHLPRGLAVARLDALMRATPFSSEDVAVLAKCYRGARGVRRLREVLPLVDGGAASPKETWLRLLLIDAGLPKPATQIPVNQGWRLIGALDLGWEEYGVALEYDGDQHRTDRRQFVKDIDRLAAIQDQGWIVIRVVAEHRPDDIVGQAYEALTRRGYRRGRR</sequence>
<comment type="caution">
    <text evidence="1">The sequence shown here is derived from an EMBL/GenBank/DDBJ whole genome shotgun (WGS) entry which is preliminary data.</text>
</comment>
<evidence type="ECO:0000313" key="2">
    <source>
        <dbReference type="Proteomes" id="UP000324701"/>
    </source>
</evidence>
<protein>
    <recommendedName>
        <fullName evidence="3">DUF559 domain-containing protein</fullName>
    </recommendedName>
</protein>
<dbReference type="RefSeq" id="WP_149653826.1">
    <property type="nucleotide sequence ID" value="NZ_VTZN01000048.1"/>
</dbReference>
<dbReference type="AlphaFoldDB" id="A0A5B1BRF1"/>
<gene>
    <name evidence="1" type="ORF">F0Q45_10140</name>
</gene>
<dbReference type="Gene3D" id="3.40.960.10">
    <property type="entry name" value="VSR Endonuclease"/>
    <property type="match status" value="1"/>
</dbReference>
<dbReference type="EMBL" id="VTZN01000048">
    <property type="protein sequence ID" value="KAA1250345.1"/>
    <property type="molecule type" value="Genomic_DNA"/>
</dbReference>
<reference evidence="1 2" key="1">
    <citation type="submission" date="2019-09" db="EMBL/GenBank/DDBJ databases">
        <title>Report of infection by Mycobacterium simiae a patient suffering from pulmonary tuberculosis.</title>
        <authorList>
            <person name="Mohanty P.S."/>
            <person name="Bansal A.K."/>
            <person name="Singh H."/>
            <person name="Sharma S."/>
            <person name="Patil S.A."/>
            <person name="Upadhaya P."/>
            <person name="Singh P.K."/>
            <person name="Kumar D."/>
            <person name="Kumar S."/>
            <person name="Singh R.K."/>
            <person name="Chaudhary B."/>
        </authorList>
    </citation>
    <scope>NUCLEOTIDE SEQUENCE [LARGE SCALE GENOMIC DNA]</scope>
    <source>
        <strain evidence="1 2">JAL-560-SIM</strain>
    </source>
</reference>
<dbReference type="Proteomes" id="UP000324701">
    <property type="component" value="Unassembled WGS sequence"/>
</dbReference>